<evidence type="ECO:0000313" key="2">
    <source>
        <dbReference type="EMBL" id="TKR89689.1"/>
    </source>
</evidence>
<evidence type="ECO:0000256" key="1">
    <source>
        <dbReference type="SAM" id="SignalP"/>
    </source>
</evidence>
<dbReference type="EMBL" id="AZBU02000003">
    <property type="protein sequence ID" value="TKR89689.1"/>
    <property type="molecule type" value="Genomic_DNA"/>
</dbReference>
<comment type="caution">
    <text evidence="2">The sequence shown here is derived from an EMBL/GenBank/DDBJ whole genome shotgun (WGS) entry which is preliminary data.</text>
</comment>
<evidence type="ECO:0000313" key="3">
    <source>
        <dbReference type="Proteomes" id="UP000298663"/>
    </source>
</evidence>
<feature type="chain" id="PRO_5020747562" description="TIL domain-containing protein" evidence="1">
    <location>
        <begin position="20"/>
        <end position="102"/>
    </location>
</feature>
<feature type="signal peptide" evidence="1">
    <location>
        <begin position="1"/>
        <end position="19"/>
    </location>
</feature>
<reference evidence="2 3" key="1">
    <citation type="journal article" date="2015" name="Genome Biol.">
        <title>Comparative genomics of Steinernema reveals deeply conserved gene regulatory networks.</title>
        <authorList>
            <person name="Dillman A.R."/>
            <person name="Macchietto M."/>
            <person name="Porter C.F."/>
            <person name="Rogers A."/>
            <person name="Williams B."/>
            <person name="Antoshechkin I."/>
            <person name="Lee M.M."/>
            <person name="Goodwin Z."/>
            <person name="Lu X."/>
            <person name="Lewis E.E."/>
            <person name="Goodrich-Blair H."/>
            <person name="Stock S.P."/>
            <person name="Adams B.J."/>
            <person name="Sternberg P.W."/>
            <person name="Mortazavi A."/>
        </authorList>
    </citation>
    <scope>NUCLEOTIDE SEQUENCE [LARGE SCALE GENOMIC DNA]</scope>
    <source>
        <strain evidence="2 3">ALL</strain>
    </source>
</reference>
<dbReference type="Proteomes" id="UP000298663">
    <property type="component" value="Unassembled WGS sequence"/>
</dbReference>
<dbReference type="AlphaFoldDB" id="A0A4U5P134"/>
<reference evidence="2 3" key="2">
    <citation type="journal article" date="2019" name="G3 (Bethesda)">
        <title>Hybrid Assembly of the Genome of the Entomopathogenic Nematode Steinernema carpocapsae Identifies the X-Chromosome.</title>
        <authorList>
            <person name="Serra L."/>
            <person name="Macchietto M."/>
            <person name="Macias-Munoz A."/>
            <person name="McGill C.J."/>
            <person name="Rodriguez I.M."/>
            <person name="Rodriguez B."/>
            <person name="Murad R."/>
            <person name="Mortazavi A."/>
        </authorList>
    </citation>
    <scope>NUCLEOTIDE SEQUENCE [LARGE SCALE GENOMIC DNA]</scope>
    <source>
        <strain evidence="2 3">ALL</strain>
    </source>
</reference>
<keyword evidence="1" id="KW-0732">Signal</keyword>
<accession>A0A4U5P134</accession>
<name>A0A4U5P134_STECR</name>
<keyword evidence="3" id="KW-1185">Reference proteome</keyword>
<proteinExistence type="predicted"/>
<gene>
    <name evidence="2" type="ORF">L596_013753</name>
</gene>
<organism evidence="2 3">
    <name type="scientific">Steinernema carpocapsae</name>
    <name type="common">Entomopathogenic nematode</name>
    <dbReference type="NCBI Taxonomy" id="34508"/>
    <lineage>
        <taxon>Eukaryota</taxon>
        <taxon>Metazoa</taxon>
        <taxon>Ecdysozoa</taxon>
        <taxon>Nematoda</taxon>
        <taxon>Chromadorea</taxon>
        <taxon>Rhabditida</taxon>
        <taxon>Tylenchina</taxon>
        <taxon>Panagrolaimomorpha</taxon>
        <taxon>Strongyloidoidea</taxon>
        <taxon>Steinernematidae</taxon>
        <taxon>Steinernema</taxon>
    </lineage>
</organism>
<evidence type="ECO:0008006" key="4">
    <source>
        <dbReference type="Google" id="ProtNLM"/>
    </source>
</evidence>
<sequence length="102" mass="10859">MTKLTHLLLLAAFLSICYADNFRPPSKKPSPKPTSPTPAPCKDKCLTVKCSKGFHCVNGKCERDTPICPACSCPPVIQCGTCPPFRGCPPGPPTRPCCAGKK</sequence>
<protein>
    <recommendedName>
        <fullName evidence="4">TIL domain-containing protein</fullName>
    </recommendedName>
</protein>